<dbReference type="Gene3D" id="6.10.250.690">
    <property type="match status" value="1"/>
</dbReference>
<dbReference type="SUPFAM" id="SSF52172">
    <property type="entry name" value="CheY-like"/>
    <property type="match status" value="1"/>
</dbReference>
<feature type="DNA-binding region" description="OmpR/PhoB-type" evidence="7">
    <location>
        <begin position="127"/>
        <end position="232"/>
    </location>
</feature>
<dbReference type="PROSITE" id="PS50110">
    <property type="entry name" value="RESPONSE_REGULATORY"/>
    <property type="match status" value="1"/>
</dbReference>
<dbReference type="GO" id="GO:0000976">
    <property type="term" value="F:transcription cis-regulatory region binding"/>
    <property type="evidence" value="ECO:0007669"/>
    <property type="project" value="TreeGrafter"/>
</dbReference>
<keyword evidence="4 7" id="KW-0238">DNA-binding</keyword>
<dbReference type="Proteomes" id="UP001156870">
    <property type="component" value="Unassembled WGS sequence"/>
</dbReference>
<evidence type="ECO:0000256" key="1">
    <source>
        <dbReference type="ARBA" id="ARBA00022553"/>
    </source>
</evidence>
<dbReference type="CDD" id="cd00383">
    <property type="entry name" value="trans_reg_C"/>
    <property type="match status" value="1"/>
</dbReference>
<feature type="domain" description="Response regulatory" evidence="8">
    <location>
        <begin position="3"/>
        <end position="117"/>
    </location>
</feature>
<dbReference type="InterPro" id="IPR036388">
    <property type="entry name" value="WH-like_DNA-bd_sf"/>
</dbReference>
<evidence type="ECO:0000256" key="2">
    <source>
        <dbReference type="ARBA" id="ARBA00023012"/>
    </source>
</evidence>
<feature type="domain" description="OmpR/PhoB-type" evidence="9">
    <location>
        <begin position="127"/>
        <end position="232"/>
    </location>
</feature>
<dbReference type="GO" id="GO:0006355">
    <property type="term" value="P:regulation of DNA-templated transcription"/>
    <property type="evidence" value="ECO:0007669"/>
    <property type="project" value="InterPro"/>
</dbReference>
<keyword evidence="11" id="KW-1185">Reference proteome</keyword>
<dbReference type="InterPro" id="IPR001867">
    <property type="entry name" value="OmpR/PhoB-type_DNA-bd"/>
</dbReference>
<dbReference type="EMBL" id="BSPD01000007">
    <property type="protein sequence ID" value="GLS24540.1"/>
    <property type="molecule type" value="Genomic_DNA"/>
</dbReference>
<dbReference type="Pfam" id="PF00486">
    <property type="entry name" value="Trans_reg_C"/>
    <property type="match status" value="1"/>
</dbReference>
<comment type="caution">
    <text evidence="10">The sequence shown here is derived from an EMBL/GenBank/DDBJ whole genome shotgun (WGS) entry which is preliminary data.</text>
</comment>
<evidence type="ECO:0000313" key="10">
    <source>
        <dbReference type="EMBL" id="GLS24540.1"/>
    </source>
</evidence>
<feature type="modified residue" description="4-aspartylphosphate" evidence="6">
    <location>
        <position position="52"/>
    </location>
</feature>
<dbReference type="Gene3D" id="1.10.10.10">
    <property type="entry name" value="Winged helix-like DNA-binding domain superfamily/Winged helix DNA-binding domain"/>
    <property type="match status" value="1"/>
</dbReference>
<protein>
    <submittedName>
        <fullName evidence="10">DNA-binding response regulator</fullName>
    </submittedName>
</protein>
<sequence length="234" mass="27116">MNSILVVEDEEKLANFLLRGLKNEGYQCEWVDRAELMLSFLENKTFDLILLDRILYGIDTINLLPEIRRKQSSSMVLILTALHDIEEKIHGLRAGADDYLAKPFDFEELLARIEALIRRSDKGISVDNMLSRGLLRMNVESQRVWINDQEVELTQLEFQLLRYFLSNPDRVLSRERILSKVWGNTSDPMTNIVDVYIRRLRKKLLSSTALQGEVAADCFIHTLRGMGYRLGPCR</sequence>
<dbReference type="InterPro" id="IPR011006">
    <property type="entry name" value="CheY-like_superfamily"/>
</dbReference>
<dbReference type="InterPro" id="IPR001789">
    <property type="entry name" value="Sig_transdc_resp-reg_receiver"/>
</dbReference>
<evidence type="ECO:0000256" key="7">
    <source>
        <dbReference type="PROSITE-ProRule" id="PRU01091"/>
    </source>
</evidence>
<proteinExistence type="predicted"/>
<evidence type="ECO:0000256" key="3">
    <source>
        <dbReference type="ARBA" id="ARBA00023015"/>
    </source>
</evidence>
<accession>A0AA37T0J2</accession>
<evidence type="ECO:0000256" key="5">
    <source>
        <dbReference type="ARBA" id="ARBA00023163"/>
    </source>
</evidence>
<keyword evidence="2" id="KW-0902">Two-component regulatory system</keyword>
<keyword evidence="1 6" id="KW-0597">Phosphoprotein</keyword>
<dbReference type="GO" id="GO:0005829">
    <property type="term" value="C:cytosol"/>
    <property type="evidence" value="ECO:0007669"/>
    <property type="project" value="TreeGrafter"/>
</dbReference>
<dbReference type="PANTHER" id="PTHR48111">
    <property type="entry name" value="REGULATOR OF RPOS"/>
    <property type="match status" value="1"/>
</dbReference>
<keyword evidence="3" id="KW-0805">Transcription regulation</keyword>
<evidence type="ECO:0000313" key="11">
    <source>
        <dbReference type="Proteomes" id="UP001156870"/>
    </source>
</evidence>
<evidence type="ECO:0000259" key="8">
    <source>
        <dbReference type="PROSITE" id="PS50110"/>
    </source>
</evidence>
<evidence type="ECO:0000259" key="9">
    <source>
        <dbReference type="PROSITE" id="PS51755"/>
    </source>
</evidence>
<evidence type="ECO:0000256" key="4">
    <source>
        <dbReference type="ARBA" id="ARBA00023125"/>
    </source>
</evidence>
<dbReference type="SMART" id="SM00862">
    <property type="entry name" value="Trans_reg_C"/>
    <property type="match status" value="1"/>
</dbReference>
<name>A0AA37T0J2_9GAMM</name>
<dbReference type="Gene3D" id="3.40.50.2300">
    <property type="match status" value="1"/>
</dbReference>
<dbReference type="PANTHER" id="PTHR48111:SF22">
    <property type="entry name" value="REGULATOR OF RPOS"/>
    <property type="match status" value="1"/>
</dbReference>
<dbReference type="SMART" id="SM00448">
    <property type="entry name" value="REC"/>
    <property type="match status" value="1"/>
</dbReference>
<dbReference type="RefSeq" id="WP_232594291.1">
    <property type="nucleotide sequence ID" value="NZ_BSPD01000007.1"/>
</dbReference>
<dbReference type="GO" id="GO:0032993">
    <property type="term" value="C:protein-DNA complex"/>
    <property type="evidence" value="ECO:0007669"/>
    <property type="project" value="TreeGrafter"/>
</dbReference>
<keyword evidence="5" id="KW-0804">Transcription</keyword>
<gene>
    <name evidence="10" type="ORF">GCM10007877_02520</name>
</gene>
<evidence type="ECO:0000256" key="6">
    <source>
        <dbReference type="PROSITE-ProRule" id="PRU00169"/>
    </source>
</evidence>
<dbReference type="GO" id="GO:0000156">
    <property type="term" value="F:phosphorelay response regulator activity"/>
    <property type="evidence" value="ECO:0007669"/>
    <property type="project" value="TreeGrafter"/>
</dbReference>
<organism evidence="10 11">
    <name type="scientific">Marinibactrum halimedae</name>
    <dbReference type="NCBI Taxonomy" id="1444977"/>
    <lineage>
        <taxon>Bacteria</taxon>
        <taxon>Pseudomonadati</taxon>
        <taxon>Pseudomonadota</taxon>
        <taxon>Gammaproteobacteria</taxon>
        <taxon>Cellvibrionales</taxon>
        <taxon>Cellvibrionaceae</taxon>
        <taxon>Marinibactrum</taxon>
    </lineage>
</organism>
<reference evidence="10 11" key="1">
    <citation type="journal article" date="2014" name="Int. J. Syst. Evol. Microbiol.">
        <title>Complete genome sequence of Corynebacterium casei LMG S-19264T (=DSM 44701T), isolated from a smear-ripened cheese.</title>
        <authorList>
            <consortium name="US DOE Joint Genome Institute (JGI-PGF)"/>
            <person name="Walter F."/>
            <person name="Albersmeier A."/>
            <person name="Kalinowski J."/>
            <person name="Ruckert C."/>
        </authorList>
    </citation>
    <scope>NUCLEOTIDE SEQUENCE [LARGE SCALE GENOMIC DNA]</scope>
    <source>
        <strain evidence="10 11">NBRC 110095</strain>
    </source>
</reference>
<dbReference type="AlphaFoldDB" id="A0AA37T0J2"/>
<dbReference type="Pfam" id="PF00072">
    <property type="entry name" value="Response_reg"/>
    <property type="match status" value="1"/>
</dbReference>
<dbReference type="PROSITE" id="PS51755">
    <property type="entry name" value="OMPR_PHOB"/>
    <property type="match status" value="1"/>
</dbReference>
<dbReference type="InterPro" id="IPR039420">
    <property type="entry name" value="WalR-like"/>
</dbReference>